<feature type="region of interest" description="Disordered" evidence="1">
    <location>
        <begin position="74"/>
        <end position="115"/>
    </location>
</feature>
<gene>
    <name evidence="2" type="ORF">VP01_1829g5</name>
</gene>
<name>A0A0L6VFR9_9BASI</name>
<evidence type="ECO:0000313" key="2">
    <source>
        <dbReference type="EMBL" id="KNZ58940.1"/>
    </source>
</evidence>
<dbReference type="VEuPathDB" id="FungiDB:VP01_1829g5"/>
<protein>
    <submittedName>
        <fullName evidence="2">Uncharacterized protein</fullName>
    </submittedName>
</protein>
<dbReference type="AlphaFoldDB" id="A0A0L6VFR9"/>
<proteinExistence type="predicted"/>
<sequence length="320" mass="36014">MIYYIIPHDIIFLIKWNSARVTNNFTACHLASFSCPVQGFHSLYLICTQEIINIQSYGNNIQLPFLTSERQKANHSATLSRENKQNNAINPSLSFSQSKPNLPPNLHTTSQPPYTPNIHNCRTSSSIPSVAPPPNFSPAPQCSTSPTNNMHTLTPITLSFFIILNTPQIKPLFHPPPPPSITPLSLKRQCPHSPPLLTKISLITQLRKSTLVDWLLKISKTHLRLSTLPSIRSDPGTNFLLMSRSLVPPPPPHMSQLMWPEMATPILPKINNLVSQQHPYKNHPPQIFPPYCLIFVSPNFDPFTNSYPYPNITFLPVKSQ</sequence>
<dbReference type="Proteomes" id="UP000037035">
    <property type="component" value="Unassembled WGS sequence"/>
</dbReference>
<accession>A0A0L6VFR9</accession>
<organism evidence="2 3">
    <name type="scientific">Puccinia sorghi</name>
    <dbReference type="NCBI Taxonomy" id="27349"/>
    <lineage>
        <taxon>Eukaryota</taxon>
        <taxon>Fungi</taxon>
        <taxon>Dikarya</taxon>
        <taxon>Basidiomycota</taxon>
        <taxon>Pucciniomycotina</taxon>
        <taxon>Pucciniomycetes</taxon>
        <taxon>Pucciniales</taxon>
        <taxon>Pucciniaceae</taxon>
        <taxon>Puccinia</taxon>
    </lineage>
</organism>
<keyword evidence="3" id="KW-1185">Reference proteome</keyword>
<evidence type="ECO:0000256" key="1">
    <source>
        <dbReference type="SAM" id="MobiDB-lite"/>
    </source>
</evidence>
<reference evidence="2 3" key="1">
    <citation type="submission" date="2015-08" db="EMBL/GenBank/DDBJ databases">
        <title>Next Generation Sequencing and Analysis of the Genome of Puccinia sorghi L Schw, the Causal Agent of Maize Common Rust.</title>
        <authorList>
            <person name="Rochi L."/>
            <person name="Burguener G."/>
            <person name="Darino M."/>
            <person name="Turjanski A."/>
            <person name="Kreff E."/>
            <person name="Dieguez M.J."/>
            <person name="Sacco F."/>
        </authorList>
    </citation>
    <scope>NUCLEOTIDE SEQUENCE [LARGE SCALE GENOMIC DNA]</scope>
    <source>
        <strain evidence="2 3">RO10H11247</strain>
    </source>
</reference>
<evidence type="ECO:0000313" key="3">
    <source>
        <dbReference type="Proteomes" id="UP000037035"/>
    </source>
</evidence>
<comment type="caution">
    <text evidence="2">The sequence shown here is derived from an EMBL/GenBank/DDBJ whole genome shotgun (WGS) entry which is preliminary data.</text>
</comment>
<dbReference type="EMBL" id="LAVV01006647">
    <property type="protein sequence ID" value="KNZ58940.1"/>
    <property type="molecule type" value="Genomic_DNA"/>
</dbReference>